<feature type="transmembrane region" description="Helical" evidence="6">
    <location>
        <begin position="68"/>
        <end position="88"/>
    </location>
</feature>
<dbReference type="Proteomes" id="UP000682733">
    <property type="component" value="Unassembled WGS sequence"/>
</dbReference>
<dbReference type="PANTHER" id="PTHR30213">
    <property type="entry name" value="INNER MEMBRANE PROTEIN YHJD"/>
    <property type="match status" value="1"/>
</dbReference>
<evidence type="ECO:0000256" key="4">
    <source>
        <dbReference type="ARBA" id="ARBA00022989"/>
    </source>
</evidence>
<gene>
    <name evidence="8" type="ORF">GPM918_LOCUS9790</name>
    <name evidence="7" type="ORF">OVA965_LOCUS4729</name>
    <name evidence="10" type="ORF">SRO942_LOCUS9791</name>
    <name evidence="9" type="ORF">TMI583_LOCUS4727</name>
</gene>
<evidence type="ECO:0000313" key="9">
    <source>
        <dbReference type="EMBL" id="CAF3586110.1"/>
    </source>
</evidence>
<proteinExistence type="predicted"/>
<accession>A0A814BB47</accession>
<comment type="subcellular location">
    <subcellularLocation>
        <location evidence="1">Cell membrane</location>
        <topology evidence="1">Multi-pass membrane protein</topology>
    </subcellularLocation>
</comment>
<keyword evidence="11" id="KW-1185">Reference proteome</keyword>
<evidence type="ECO:0000256" key="2">
    <source>
        <dbReference type="ARBA" id="ARBA00022475"/>
    </source>
</evidence>
<keyword evidence="2" id="KW-1003">Cell membrane</keyword>
<keyword evidence="5 6" id="KW-0472">Membrane</keyword>
<dbReference type="PANTHER" id="PTHR30213:SF0">
    <property type="entry name" value="UPF0761 MEMBRANE PROTEIN YIHY"/>
    <property type="match status" value="1"/>
</dbReference>
<dbReference type="InterPro" id="IPR017039">
    <property type="entry name" value="Virul_fac_BrkB"/>
</dbReference>
<dbReference type="EMBL" id="CAJNOK010001271">
    <property type="protein sequence ID" value="CAF0802683.1"/>
    <property type="molecule type" value="Genomic_DNA"/>
</dbReference>
<evidence type="ECO:0000313" key="8">
    <source>
        <dbReference type="EMBL" id="CAF0923564.1"/>
    </source>
</evidence>
<comment type="caution">
    <text evidence="8">The sequence shown here is derived from an EMBL/GenBank/DDBJ whole genome shotgun (WGS) entry which is preliminary data.</text>
</comment>
<evidence type="ECO:0000256" key="6">
    <source>
        <dbReference type="SAM" id="Phobius"/>
    </source>
</evidence>
<keyword evidence="3 6" id="KW-0812">Transmembrane</keyword>
<protein>
    <recommendedName>
        <fullName evidence="12">YihY/virulence factor BrkB family protein</fullName>
    </recommendedName>
</protein>
<dbReference type="PIRSF" id="PIRSF035875">
    <property type="entry name" value="RNase_BN"/>
    <property type="match status" value="1"/>
</dbReference>
<dbReference type="Proteomes" id="UP000677228">
    <property type="component" value="Unassembled WGS sequence"/>
</dbReference>
<dbReference type="EMBL" id="CAJOBC010001857">
    <property type="protein sequence ID" value="CAF3702554.1"/>
    <property type="molecule type" value="Genomic_DNA"/>
</dbReference>
<evidence type="ECO:0000313" key="7">
    <source>
        <dbReference type="EMBL" id="CAF0802683.1"/>
    </source>
</evidence>
<organism evidence="8 11">
    <name type="scientific">Didymodactylos carnosus</name>
    <dbReference type="NCBI Taxonomy" id="1234261"/>
    <lineage>
        <taxon>Eukaryota</taxon>
        <taxon>Metazoa</taxon>
        <taxon>Spiralia</taxon>
        <taxon>Gnathifera</taxon>
        <taxon>Rotifera</taxon>
        <taxon>Eurotatoria</taxon>
        <taxon>Bdelloidea</taxon>
        <taxon>Philodinida</taxon>
        <taxon>Philodinidae</taxon>
        <taxon>Didymodactylos</taxon>
    </lineage>
</organism>
<feature type="transmembrane region" description="Helical" evidence="6">
    <location>
        <begin position="179"/>
        <end position="201"/>
    </location>
</feature>
<evidence type="ECO:0000256" key="3">
    <source>
        <dbReference type="ARBA" id="ARBA00022692"/>
    </source>
</evidence>
<name>A0A814BB47_9BILA</name>
<sequence length="281" mass="31437">MIAYSLLLTIVPIAITLFGIVSLVLGQNANLKNAVKTGILKSFPADMRDSLSVILNKALDQLVQDADIILIMGVALAILAGSRLFIAIDDCLTIVYRTQERPFLDQNILAIKALLIFILIILIMSAASFAPAMLQSYISNAFLRFMMYVIGILISLASSFLLFEFTYTYVTNKRMTFKLTWFGALVAAILMQLFLILFPFYVSNFMSTYAGEIGFAIILLFFFYYFAAILILGAQIGSFFYEEMQPFPCAFGTFVQNAYHEHTDGEGQQLLSKTADYSKFT</sequence>
<evidence type="ECO:0008006" key="12">
    <source>
        <dbReference type="Google" id="ProtNLM"/>
    </source>
</evidence>
<dbReference type="GO" id="GO:0005886">
    <property type="term" value="C:plasma membrane"/>
    <property type="evidence" value="ECO:0007669"/>
    <property type="project" value="UniProtKB-SubCell"/>
</dbReference>
<dbReference type="AlphaFoldDB" id="A0A814BB47"/>
<dbReference type="Proteomes" id="UP000681722">
    <property type="component" value="Unassembled WGS sequence"/>
</dbReference>
<reference evidence="8" key="1">
    <citation type="submission" date="2021-02" db="EMBL/GenBank/DDBJ databases">
        <authorList>
            <person name="Nowell W R."/>
        </authorList>
    </citation>
    <scope>NUCLEOTIDE SEQUENCE</scope>
</reference>
<dbReference type="EMBL" id="CAJNOQ010001857">
    <property type="protein sequence ID" value="CAF0923564.1"/>
    <property type="molecule type" value="Genomic_DNA"/>
</dbReference>
<dbReference type="Proteomes" id="UP000663829">
    <property type="component" value="Unassembled WGS sequence"/>
</dbReference>
<keyword evidence="4 6" id="KW-1133">Transmembrane helix</keyword>
<feature type="transmembrane region" description="Helical" evidence="6">
    <location>
        <begin position="145"/>
        <end position="167"/>
    </location>
</feature>
<evidence type="ECO:0000313" key="11">
    <source>
        <dbReference type="Proteomes" id="UP000663829"/>
    </source>
</evidence>
<evidence type="ECO:0000256" key="5">
    <source>
        <dbReference type="ARBA" id="ARBA00023136"/>
    </source>
</evidence>
<feature type="transmembrane region" description="Helical" evidence="6">
    <location>
        <begin position="109"/>
        <end position="133"/>
    </location>
</feature>
<evidence type="ECO:0000256" key="1">
    <source>
        <dbReference type="ARBA" id="ARBA00004651"/>
    </source>
</evidence>
<dbReference type="EMBL" id="CAJOBA010001271">
    <property type="protein sequence ID" value="CAF3586110.1"/>
    <property type="molecule type" value="Genomic_DNA"/>
</dbReference>
<dbReference type="Pfam" id="PF03631">
    <property type="entry name" value="Virul_fac_BrkB"/>
    <property type="match status" value="1"/>
</dbReference>
<evidence type="ECO:0000313" key="10">
    <source>
        <dbReference type="EMBL" id="CAF3702554.1"/>
    </source>
</evidence>
<feature type="transmembrane region" description="Helical" evidence="6">
    <location>
        <begin position="213"/>
        <end position="234"/>
    </location>
</feature>